<feature type="domain" description="FAD-binding" evidence="5">
    <location>
        <begin position="376"/>
        <end position="464"/>
    </location>
</feature>
<evidence type="ECO:0000256" key="3">
    <source>
        <dbReference type="SAM" id="MobiDB-lite"/>
    </source>
</evidence>
<keyword evidence="4" id="KW-0472">Membrane</keyword>
<dbReference type="InterPro" id="IPR036188">
    <property type="entry name" value="FAD/NAD-bd_sf"/>
</dbReference>
<dbReference type="Pfam" id="PF01494">
    <property type="entry name" value="FAD_binding_3"/>
    <property type="match status" value="1"/>
</dbReference>
<dbReference type="InterPro" id="IPR050641">
    <property type="entry name" value="RIFMO-like"/>
</dbReference>
<keyword evidence="1" id="KW-0285">Flavoprotein</keyword>
<feature type="region of interest" description="Disordered" evidence="3">
    <location>
        <begin position="1"/>
        <end position="37"/>
    </location>
</feature>
<evidence type="ECO:0000259" key="5">
    <source>
        <dbReference type="Pfam" id="PF01494"/>
    </source>
</evidence>
<sequence>MIIQLLPAPAPPPPPADHEAAVEYQPGSGPGPGPKPKAPLLANYDQEKLDWAVRMICYCLPPAVAIAIQFLENESRELPLAFHFLSLALILSFNFLFLSKFIAPKFPEIAKLLERCGVFLAVTAVYLAITIPLPIWLKCITWTIFIISCITILFCGGCIAGQQHVGKPSDSGKVSAADNNRHVGKSSDSGNFSLRKSDGAFTKDNIDKSFQVKNGTKSKNSDRGKSSNTDRVSGSWFGILSEDIDVMMAEGKTQATKIGEGGNKAKGKVVLTEITNQKSYQEKKSTRLSSQGSKKNSRLGVKLATKVGQMVDTRGDDSVSMDSINTSISAFTLVSQELEIDNLDSAHVLRQLHIDVTKFEAFYNSKIIDSNDTVLPVLIVGGGPVGLVLSILLTKLGIKCSVLEKNKAFSKHPQAHFINNQSMEVFRKLDGLEEEIERSLPPVELWRKFIYCTSLTGSILGSVDQMQPQGVLHLSYDFLFFFLLEYDFPLLFIASYANGDEMTKDLGDYLLNERPGMLFFVFNTEVIGVLVAHDLKQGEFVLQLPFFLPQQNLEDFSPEIAIFNTAQSVQNFKAAMAVPSALGLDPTVANSVHQIMNKAVGPILLSVIQRAVLDGIFKVGRAQLSESLLNESNPLGSSRLAKLRRIFEEGKSLQLQFPAEDLGFKYYHVIRISFQLHICYSYLNQKII</sequence>
<dbReference type="PANTHER" id="PTHR43004">
    <property type="entry name" value="TRK SYSTEM POTASSIUM UPTAKE PROTEIN"/>
    <property type="match status" value="1"/>
</dbReference>
<evidence type="ECO:0000313" key="7">
    <source>
        <dbReference type="Proteomes" id="UP001168877"/>
    </source>
</evidence>
<dbReference type="GO" id="GO:0005739">
    <property type="term" value="C:mitochondrion"/>
    <property type="evidence" value="ECO:0007669"/>
    <property type="project" value="TreeGrafter"/>
</dbReference>
<proteinExistence type="predicted"/>
<feature type="transmembrane region" description="Helical" evidence="4">
    <location>
        <begin position="51"/>
        <end position="71"/>
    </location>
</feature>
<dbReference type="GO" id="GO:0006744">
    <property type="term" value="P:ubiquinone biosynthetic process"/>
    <property type="evidence" value="ECO:0007669"/>
    <property type="project" value="TreeGrafter"/>
</dbReference>
<evidence type="ECO:0000256" key="1">
    <source>
        <dbReference type="ARBA" id="ARBA00022630"/>
    </source>
</evidence>
<keyword evidence="7" id="KW-1185">Reference proteome</keyword>
<feature type="transmembrane region" description="Helical" evidence="4">
    <location>
        <begin position="142"/>
        <end position="161"/>
    </location>
</feature>
<organism evidence="6 7">
    <name type="scientific">Acer saccharum</name>
    <name type="common">Sugar maple</name>
    <dbReference type="NCBI Taxonomy" id="4024"/>
    <lineage>
        <taxon>Eukaryota</taxon>
        <taxon>Viridiplantae</taxon>
        <taxon>Streptophyta</taxon>
        <taxon>Embryophyta</taxon>
        <taxon>Tracheophyta</taxon>
        <taxon>Spermatophyta</taxon>
        <taxon>Magnoliopsida</taxon>
        <taxon>eudicotyledons</taxon>
        <taxon>Gunneridae</taxon>
        <taxon>Pentapetalae</taxon>
        <taxon>rosids</taxon>
        <taxon>malvids</taxon>
        <taxon>Sapindales</taxon>
        <taxon>Sapindaceae</taxon>
        <taxon>Hippocastanoideae</taxon>
        <taxon>Acereae</taxon>
        <taxon>Acer</taxon>
    </lineage>
</organism>
<comment type="caution">
    <text evidence="6">The sequence shown here is derived from an EMBL/GenBank/DDBJ whole genome shotgun (WGS) entry which is preliminary data.</text>
</comment>
<reference evidence="6" key="1">
    <citation type="journal article" date="2022" name="Plant J.">
        <title>Strategies of tolerance reflected in two North American maple genomes.</title>
        <authorList>
            <person name="McEvoy S.L."/>
            <person name="Sezen U.U."/>
            <person name="Trouern-Trend A."/>
            <person name="McMahon S.M."/>
            <person name="Schaberg P.G."/>
            <person name="Yang J."/>
            <person name="Wegrzyn J.L."/>
            <person name="Swenson N.G."/>
        </authorList>
    </citation>
    <scope>NUCLEOTIDE SEQUENCE</scope>
    <source>
        <strain evidence="6">NS2018</strain>
    </source>
</reference>
<dbReference type="EMBL" id="JAUESC010000387">
    <property type="protein sequence ID" value="KAK0574663.1"/>
    <property type="molecule type" value="Genomic_DNA"/>
</dbReference>
<dbReference type="GO" id="GO:0016709">
    <property type="term" value="F:oxidoreductase activity, acting on paired donors, with incorporation or reduction of molecular oxygen, NAD(P)H as one donor, and incorporation of one atom of oxygen"/>
    <property type="evidence" value="ECO:0007669"/>
    <property type="project" value="UniProtKB-ARBA"/>
</dbReference>
<keyword evidence="4" id="KW-1133">Transmembrane helix</keyword>
<gene>
    <name evidence="6" type="ORF">LWI29_026976</name>
</gene>
<reference evidence="6" key="2">
    <citation type="submission" date="2023-06" db="EMBL/GenBank/DDBJ databases">
        <authorList>
            <person name="Swenson N.G."/>
            <person name="Wegrzyn J.L."/>
            <person name="Mcevoy S.L."/>
        </authorList>
    </citation>
    <scope>NUCLEOTIDE SEQUENCE</scope>
    <source>
        <strain evidence="6">NS2018</strain>
        <tissue evidence="6">Leaf</tissue>
    </source>
</reference>
<dbReference type="GO" id="GO:0071949">
    <property type="term" value="F:FAD binding"/>
    <property type="evidence" value="ECO:0007669"/>
    <property type="project" value="InterPro"/>
</dbReference>
<dbReference type="PANTHER" id="PTHR43004:SF6">
    <property type="entry name" value="FAD_NAD(P)-BINDING OXIDOREDUCTASE FAMILY PROTEIN"/>
    <property type="match status" value="1"/>
</dbReference>
<dbReference type="Gene3D" id="3.50.50.60">
    <property type="entry name" value="FAD/NAD(P)-binding domain"/>
    <property type="match status" value="1"/>
</dbReference>
<dbReference type="AlphaFoldDB" id="A0AA39VE54"/>
<feature type="transmembrane region" description="Helical" evidence="4">
    <location>
        <begin position="83"/>
        <end position="103"/>
    </location>
</feature>
<evidence type="ECO:0000256" key="4">
    <source>
        <dbReference type="SAM" id="Phobius"/>
    </source>
</evidence>
<dbReference type="Gene3D" id="3.30.9.10">
    <property type="entry name" value="D-Amino Acid Oxidase, subunit A, domain 2"/>
    <property type="match status" value="2"/>
</dbReference>
<name>A0AA39VE54_ACESA</name>
<keyword evidence="4" id="KW-0812">Transmembrane</keyword>
<evidence type="ECO:0000313" key="6">
    <source>
        <dbReference type="EMBL" id="KAK0574663.1"/>
    </source>
</evidence>
<dbReference type="InterPro" id="IPR002938">
    <property type="entry name" value="FAD-bd"/>
</dbReference>
<dbReference type="SUPFAM" id="SSF51905">
    <property type="entry name" value="FAD/NAD(P)-binding domain"/>
    <property type="match status" value="1"/>
</dbReference>
<feature type="region of interest" description="Disordered" evidence="3">
    <location>
        <begin position="170"/>
        <end position="194"/>
    </location>
</feature>
<evidence type="ECO:0000256" key="2">
    <source>
        <dbReference type="ARBA" id="ARBA00022827"/>
    </source>
</evidence>
<protein>
    <recommendedName>
        <fullName evidence="5">FAD-binding domain-containing protein</fullName>
    </recommendedName>
</protein>
<feature type="transmembrane region" description="Helical" evidence="4">
    <location>
        <begin position="115"/>
        <end position="136"/>
    </location>
</feature>
<keyword evidence="2" id="KW-0274">FAD</keyword>
<dbReference type="Proteomes" id="UP001168877">
    <property type="component" value="Unassembled WGS sequence"/>
</dbReference>
<accession>A0AA39VE54</accession>